<dbReference type="InterPro" id="IPR004088">
    <property type="entry name" value="KH_dom_type_1"/>
</dbReference>
<dbReference type="PANTHER" id="PTHR10627:SF69">
    <property type="entry name" value="PROTEIN BICAUDAL C"/>
    <property type="match status" value="1"/>
</dbReference>
<keyword evidence="1" id="KW-0677">Repeat</keyword>
<evidence type="ECO:0000256" key="1">
    <source>
        <dbReference type="ARBA" id="ARBA00022737"/>
    </source>
</evidence>
<dbReference type="PROSITE" id="PS50084">
    <property type="entry name" value="KH_TYPE_1"/>
    <property type="match status" value="1"/>
</dbReference>
<dbReference type="InterPro" id="IPR004087">
    <property type="entry name" value="KH_dom"/>
</dbReference>
<dbReference type="PANTHER" id="PTHR10627">
    <property type="entry name" value="SCP160"/>
    <property type="match status" value="1"/>
</dbReference>
<evidence type="ECO:0000313" key="5">
    <source>
        <dbReference type="Proteomes" id="UP000275846"/>
    </source>
</evidence>
<dbReference type="EMBL" id="UYSU01038865">
    <property type="protein sequence ID" value="VDM00718.1"/>
    <property type="molecule type" value="Genomic_DNA"/>
</dbReference>
<dbReference type="OrthoDB" id="271862at2759"/>
<reference evidence="6" key="1">
    <citation type="submission" date="2016-06" db="UniProtKB">
        <authorList>
            <consortium name="WormBaseParasite"/>
        </authorList>
    </citation>
    <scope>IDENTIFICATION</scope>
</reference>
<evidence type="ECO:0000313" key="4">
    <source>
        <dbReference type="EMBL" id="VDM00718.1"/>
    </source>
</evidence>
<dbReference type="CDD" id="cd22421">
    <property type="entry name" value="KH-I_BICC1_rpt2"/>
    <property type="match status" value="1"/>
</dbReference>
<evidence type="ECO:0000256" key="2">
    <source>
        <dbReference type="PROSITE-ProRule" id="PRU00117"/>
    </source>
</evidence>
<dbReference type="InterPro" id="IPR036612">
    <property type="entry name" value="KH_dom_type_1_sf"/>
</dbReference>
<protein>
    <submittedName>
        <fullName evidence="6">KH domain-containing protein</fullName>
    </submittedName>
</protein>
<dbReference type="SUPFAM" id="SSF54791">
    <property type="entry name" value="Eukaryotic type KH-domain (KH-domain type I)"/>
    <property type="match status" value="1"/>
</dbReference>
<dbReference type="Pfam" id="PF00013">
    <property type="entry name" value="KH_1"/>
    <property type="match status" value="1"/>
</dbReference>
<dbReference type="Gene3D" id="3.30.1370.10">
    <property type="entry name" value="K Homology domain, type 1"/>
    <property type="match status" value="1"/>
</dbReference>
<proteinExistence type="predicted"/>
<feature type="domain" description="K Homology" evidence="3">
    <location>
        <begin position="49"/>
        <end position="122"/>
    </location>
</feature>
<evidence type="ECO:0000313" key="6">
    <source>
        <dbReference type="WBParaSite" id="SSLN_0001487401-mRNA-1"/>
    </source>
</evidence>
<dbReference type="InterPro" id="IPR047554">
    <property type="entry name" value="BICC1_KH-I_rpt2"/>
</dbReference>
<reference evidence="4 5" key="2">
    <citation type="submission" date="2018-11" db="EMBL/GenBank/DDBJ databases">
        <authorList>
            <consortium name="Pathogen Informatics"/>
        </authorList>
    </citation>
    <scope>NUCLEOTIDE SEQUENCE [LARGE SCALE GENOMIC DNA]</scope>
    <source>
        <strain evidence="4 5">NST_G2</strain>
    </source>
</reference>
<dbReference type="STRING" id="70667.A0A183TCY4"/>
<dbReference type="WBParaSite" id="SSLN_0001487401-mRNA-1">
    <property type="protein sequence ID" value="SSLN_0001487401-mRNA-1"/>
    <property type="gene ID" value="SSLN_0001487401"/>
</dbReference>
<sequence length="167" mass="19468">MIKAKRDFRLRANKYIITCQHFRWHSLQTSRSLFLCNRTCEKNILHLVERVTMKIDVSHTEHSHLIGKGGQNVKAMMVETKCHIHFPDSNRTNVFEKSNQVSISGSPADVDRARKRIRNNQKTFDDLWHLTFDIAPMSPKALSLEIIFGLSTINFNFIDSQLDFPKR</sequence>
<dbReference type="GO" id="GO:0003723">
    <property type="term" value="F:RNA binding"/>
    <property type="evidence" value="ECO:0007669"/>
    <property type="project" value="UniProtKB-UniRule"/>
</dbReference>
<dbReference type="GO" id="GO:0005737">
    <property type="term" value="C:cytoplasm"/>
    <property type="evidence" value="ECO:0007669"/>
    <property type="project" value="TreeGrafter"/>
</dbReference>
<dbReference type="Proteomes" id="UP000275846">
    <property type="component" value="Unassembled WGS sequence"/>
</dbReference>
<dbReference type="SMART" id="SM00322">
    <property type="entry name" value="KH"/>
    <property type="match status" value="1"/>
</dbReference>
<dbReference type="AlphaFoldDB" id="A0A183TCY4"/>
<accession>A0A183TCY4</accession>
<organism evidence="6">
    <name type="scientific">Schistocephalus solidus</name>
    <name type="common">Tapeworm</name>
    <dbReference type="NCBI Taxonomy" id="70667"/>
    <lineage>
        <taxon>Eukaryota</taxon>
        <taxon>Metazoa</taxon>
        <taxon>Spiralia</taxon>
        <taxon>Lophotrochozoa</taxon>
        <taxon>Platyhelminthes</taxon>
        <taxon>Cestoda</taxon>
        <taxon>Eucestoda</taxon>
        <taxon>Diphyllobothriidea</taxon>
        <taxon>Diphyllobothriidae</taxon>
        <taxon>Schistocephalus</taxon>
    </lineage>
</organism>
<keyword evidence="5" id="KW-1185">Reference proteome</keyword>
<evidence type="ECO:0000259" key="3">
    <source>
        <dbReference type="SMART" id="SM00322"/>
    </source>
</evidence>
<name>A0A183TCY4_SCHSO</name>
<gene>
    <name evidence="4" type="ORF">SSLN_LOCUS14332</name>
</gene>
<keyword evidence="2" id="KW-0694">RNA-binding</keyword>